<evidence type="ECO:0000313" key="2">
    <source>
        <dbReference type="Proteomes" id="UP000034196"/>
    </source>
</evidence>
<organism evidence="1 2">
    <name type="scientific">Streptomyces mangrovisoli</name>
    <dbReference type="NCBI Taxonomy" id="1428628"/>
    <lineage>
        <taxon>Bacteria</taxon>
        <taxon>Bacillati</taxon>
        <taxon>Actinomycetota</taxon>
        <taxon>Actinomycetes</taxon>
        <taxon>Kitasatosporales</taxon>
        <taxon>Streptomycetaceae</taxon>
        <taxon>Streptomyces</taxon>
    </lineage>
</organism>
<dbReference type="EMBL" id="LAVA02000038">
    <property type="protein sequence ID" value="OIJ66517.1"/>
    <property type="molecule type" value="Genomic_DNA"/>
</dbReference>
<dbReference type="InterPro" id="IPR033457">
    <property type="entry name" value="DUF5133"/>
</dbReference>
<dbReference type="Proteomes" id="UP000034196">
    <property type="component" value="Unassembled WGS sequence"/>
</dbReference>
<sequence>MLMPHPAFLRRLLDEYDALRPEDGADAAQARLRDLEYTLCVSTGTRDVTVAVATARDRVAATAEPAPLARSAAR</sequence>
<name>A0A1J4NZ54_9ACTN</name>
<evidence type="ECO:0000313" key="1">
    <source>
        <dbReference type="EMBL" id="OIJ66517.1"/>
    </source>
</evidence>
<gene>
    <name evidence="1" type="ORF">WN71_017625</name>
</gene>
<dbReference type="STRING" id="1428628.WN71_017625"/>
<keyword evidence="2" id="KW-1185">Reference proteome</keyword>
<dbReference type="RefSeq" id="WP_046585019.1">
    <property type="nucleotide sequence ID" value="NZ_LAVA02000038.1"/>
</dbReference>
<accession>A0A1J4NZ54</accession>
<protein>
    <submittedName>
        <fullName evidence="1">DUF5133 domain-containing protein</fullName>
    </submittedName>
</protein>
<proteinExistence type="predicted"/>
<comment type="caution">
    <text evidence="1">The sequence shown here is derived from an EMBL/GenBank/DDBJ whole genome shotgun (WGS) entry which is preliminary data.</text>
</comment>
<reference evidence="1" key="1">
    <citation type="submission" date="2016-10" db="EMBL/GenBank/DDBJ databases">
        <title>Genome sequence of Streptomyces mangrovisoli MUSC 149.</title>
        <authorList>
            <person name="Lee L.-H."/>
            <person name="Ser H.-L."/>
        </authorList>
    </citation>
    <scope>NUCLEOTIDE SEQUENCE [LARGE SCALE GENOMIC DNA]</scope>
    <source>
        <strain evidence="1">MUSC 149</strain>
    </source>
</reference>
<dbReference type="AlphaFoldDB" id="A0A1J4NZ54"/>
<dbReference type="OrthoDB" id="4320263at2"/>
<dbReference type="Pfam" id="PF17196">
    <property type="entry name" value="DUF5133"/>
    <property type="match status" value="1"/>
</dbReference>